<keyword evidence="3" id="KW-1185">Reference proteome</keyword>
<evidence type="ECO:0000313" key="2">
    <source>
        <dbReference type="EMBL" id="KAL2330810.1"/>
    </source>
</evidence>
<protein>
    <submittedName>
        <fullName evidence="2">Uncharacterized protein</fullName>
    </submittedName>
</protein>
<gene>
    <name evidence="2" type="ORF">Fmac_018391</name>
</gene>
<feature type="transmembrane region" description="Helical" evidence="1">
    <location>
        <begin position="80"/>
        <end position="96"/>
    </location>
</feature>
<organism evidence="2 3">
    <name type="scientific">Flemingia macrophylla</name>
    <dbReference type="NCBI Taxonomy" id="520843"/>
    <lineage>
        <taxon>Eukaryota</taxon>
        <taxon>Viridiplantae</taxon>
        <taxon>Streptophyta</taxon>
        <taxon>Embryophyta</taxon>
        <taxon>Tracheophyta</taxon>
        <taxon>Spermatophyta</taxon>
        <taxon>Magnoliopsida</taxon>
        <taxon>eudicotyledons</taxon>
        <taxon>Gunneridae</taxon>
        <taxon>Pentapetalae</taxon>
        <taxon>rosids</taxon>
        <taxon>fabids</taxon>
        <taxon>Fabales</taxon>
        <taxon>Fabaceae</taxon>
        <taxon>Papilionoideae</taxon>
        <taxon>50 kb inversion clade</taxon>
        <taxon>NPAAA clade</taxon>
        <taxon>indigoferoid/millettioid clade</taxon>
        <taxon>Phaseoleae</taxon>
        <taxon>Flemingia</taxon>
    </lineage>
</organism>
<keyword evidence="1" id="KW-0472">Membrane</keyword>
<keyword evidence="1" id="KW-1133">Transmembrane helix</keyword>
<sequence>MKTNQIIQIYDLCFYLKFDKAMLLTFKSICPLTFTFKRQYLYCSQLIVIMLILTIIIMNTLITISFGSFTHCFVWELEDFGLSYLCLNIAYVYSYTEPRSIIKKITFLFNH</sequence>
<evidence type="ECO:0000256" key="1">
    <source>
        <dbReference type="SAM" id="Phobius"/>
    </source>
</evidence>
<comment type="caution">
    <text evidence="2">The sequence shown here is derived from an EMBL/GenBank/DDBJ whole genome shotgun (WGS) entry which is preliminary data.</text>
</comment>
<dbReference type="Proteomes" id="UP001603857">
    <property type="component" value="Unassembled WGS sequence"/>
</dbReference>
<keyword evidence="1" id="KW-0812">Transmembrane</keyword>
<feature type="transmembrane region" description="Helical" evidence="1">
    <location>
        <begin position="46"/>
        <end position="68"/>
    </location>
</feature>
<reference evidence="2 3" key="1">
    <citation type="submission" date="2024-08" db="EMBL/GenBank/DDBJ databases">
        <title>Insights into the chromosomal genome structure of Flemingia macrophylla.</title>
        <authorList>
            <person name="Ding Y."/>
            <person name="Zhao Y."/>
            <person name="Bi W."/>
            <person name="Wu M."/>
            <person name="Zhao G."/>
            <person name="Gong Y."/>
            <person name="Li W."/>
            <person name="Zhang P."/>
        </authorList>
    </citation>
    <scope>NUCLEOTIDE SEQUENCE [LARGE SCALE GENOMIC DNA]</scope>
    <source>
        <strain evidence="2">DYQJB</strain>
        <tissue evidence="2">Leaf</tissue>
    </source>
</reference>
<dbReference type="AlphaFoldDB" id="A0ABD1M4U5"/>
<name>A0ABD1M4U5_9FABA</name>
<dbReference type="EMBL" id="JBGMDY010000006">
    <property type="protein sequence ID" value="KAL2330810.1"/>
    <property type="molecule type" value="Genomic_DNA"/>
</dbReference>
<proteinExistence type="predicted"/>
<evidence type="ECO:0000313" key="3">
    <source>
        <dbReference type="Proteomes" id="UP001603857"/>
    </source>
</evidence>
<accession>A0ABD1M4U5</accession>